<feature type="transmembrane region" description="Helical" evidence="1">
    <location>
        <begin position="20"/>
        <end position="38"/>
    </location>
</feature>
<dbReference type="AlphaFoldDB" id="A0A7Y9ZAC2"/>
<dbReference type="EMBL" id="JACBZO010000001">
    <property type="protein sequence ID" value="NYI40435.1"/>
    <property type="molecule type" value="Genomic_DNA"/>
</dbReference>
<dbReference type="PANTHER" id="PTHR36834">
    <property type="entry name" value="MEMBRANE PROTEIN-RELATED"/>
    <property type="match status" value="1"/>
</dbReference>
<proteinExistence type="predicted"/>
<dbReference type="PANTHER" id="PTHR36834:SF1">
    <property type="entry name" value="INTEGRAL MEMBRANE PROTEIN"/>
    <property type="match status" value="1"/>
</dbReference>
<organism evidence="3 4">
    <name type="scientific">Demequina lutea</name>
    <dbReference type="NCBI Taxonomy" id="431489"/>
    <lineage>
        <taxon>Bacteria</taxon>
        <taxon>Bacillati</taxon>
        <taxon>Actinomycetota</taxon>
        <taxon>Actinomycetes</taxon>
        <taxon>Micrococcales</taxon>
        <taxon>Demequinaceae</taxon>
        <taxon>Demequina</taxon>
    </lineage>
</organism>
<feature type="transmembrane region" description="Helical" evidence="1">
    <location>
        <begin position="107"/>
        <end position="126"/>
    </location>
</feature>
<keyword evidence="1" id="KW-0812">Transmembrane</keyword>
<evidence type="ECO:0000313" key="3">
    <source>
        <dbReference type="EMBL" id="NYI40435.1"/>
    </source>
</evidence>
<evidence type="ECO:0000256" key="1">
    <source>
        <dbReference type="SAM" id="Phobius"/>
    </source>
</evidence>
<gene>
    <name evidence="3" type="ORF">BKA03_000554</name>
</gene>
<accession>A0A7Y9ZAC2</accession>
<dbReference type="Pfam" id="PF04892">
    <property type="entry name" value="VanZ"/>
    <property type="match status" value="1"/>
</dbReference>
<feature type="transmembrane region" description="Helical" evidence="1">
    <location>
        <begin position="50"/>
        <end position="71"/>
    </location>
</feature>
<keyword evidence="1" id="KW-0472">Membrane</keyword>
<comment type="caution">
    <text evidence="3">The sequence shown here is derived from an EMBL/GenBank/DDBJ whole genome shotgun (WGS) entry which is preliminary data.</text>
</comment>
<reference evidence="3 4" key="1">
    <citation type="submission" date="2020-07" db="EMBL/GenBank/DDBJ databases">
        <title>Sequencing the genomes of 1000 actinobacteria strains.</title>
        <authorList>
            <person name="Klenk H.-P."/>
        </authorList>
    </citation>
    <scope>NUCLEOTIDE SEQUENCE [LARGE SCALE GENOMIC DNA]</scope>
    <source>
        <strain evidence="3 4">DSM 19970</strain>
    </source>
</reference>
<feature type="domain" description="VanZ-like" evidence="2">
    <location>
        <begin position="78"/>
        <end position="176"/>
    </location>
</feature>
<dbReference type="InterPro" id="IPR006976">
    <property type="entry name" value="VanZ-like"/>
</dbReference>
<dbReference type="InterPro" id="IPR053150">
    <property type="entry name" value="Teicoplanin_resist-assoc"/>
</dbReference>
<protein>
    <submittedName>
        <fullName evidence="3">VanZ family protein</fullName>
    </submittedName>
</protein>
<evidence type="ECO:0000313" key="4">
    <source>
        <dbReference type="Proteomes" id="UP000547973"/>
    </source>
</evidence>
<dbReference type="RefSeq" id="WP_062076327.1">
    <property type="nucleotide sequence ID" value="NZ_BBRC01000034.1"/>
</dbReference>
<feature type="transmembrane region" description="Helical" evidence="1">
    <location>
        <begin position="163"/>
        <end position="184"/>
    </location>
</feature>
<sequence length="200" mass="21089">MPWDRIVAFLRRLISPMPSAQFTITLVAAVLVTLALIAKRRGWLHGPRGWLWTGLGLSVGGIIIATLAFRIGDQPPAGTGREVILAPFKGLWHAAGPHATPDASANFYGNIALYVPLGVVTVWLLHSQLVKRVALAWLLAAALSTSIELTQSTMNRVADINDVILNSSGAALGACLGGAVLIAMRRTKGGAPAQQSTSLV</sequence>
<evidence type="ECO:0000259" key="2">
    <source>
        <dbReference type="Pfam" id="PF04892"/>
    </source>
</evidence>
<dbReference type="OrthoDB" id="3787741at2"/>
<keyword evidence="4" id="KW-1185">Reference proteome</keyword>
<feature type="transmembrane region" description="Helical" evidence="1">
    <location>
        <begin position="133"/>
        <end position="151"/>
    </location>
</feature>
<keyword evidence="1" id="KW-1133">Transmembrane helix</keyword>
<dbReference type="Proteomes" id="UP000547973">
    <property type="component" value="Unassembled WGS sequence"/>
</dbReference>
<name>A0A7Y9ZAC2_9MICO</name>